<keyword evidence="7" id="KW-0012">Acyltransferase</keyword>
<protein>
    <submittedName>
        <fullName evidence="10">Acetyltransferase</fullName>
    </submittedName>
</protein>
<feature type="transmembrane region" description="Helical" evidence="8">
    <location>
        <begin position="72"/>
        <end position="90"/>
    </location>
</feature>
<keyword evidence="3 10" id="KW-0808">Transferase</keyword>
<evidence type="ECO:0000256" key="5">
    <source>
        <dbReference type="ARBA" id="ARBA00022989"/>
    </source>
</evidence>
<dbReference type="InterPro" id="IPR036514">
    <property type="entry name" value="SGNH_hydro_sf"/>
</dbReference>
<reference evidence="11" key="1">
    <citation type="submission" date="2016-12" db="EMBL/GenBank/DDBJ databases">
        <authorList>
            <person name="Gulvik C.A."/>
        </authorList>
    </citation>
    <scope>NUCLEOTIDE SEQUENCE [LARGE SCALE GENOMIC DNA]</scope>
    <source>
        <strain evidence="11">NED12-00049-6B</strain>
    </source>
</reference>
<comment type="caution">
    <text evidence="10">The sequence shown here is derived from an EMBL/GenBank/DDBJ whole genome shotgun (WGS) entry which is preliminary data.</text>
</comment>
<comment type="subcellular location">
    <subcellularLocation>
        <location evidence="1">Cell membrane</location>
        <topology evidence="1">Multi-pass membrane protein</topology>
    </subcellularLocation>
</comment>
<dbReference type="Proteomes" id="UP000186890">
    <property type="component" value="Unassembled WGS sequence"/>
</dbReference>
<name>A0A1Q8E8R0_9STRE</name>
<organism evidence="10 11">
    <name type="scientific">Streptococcus cuniculi</name>
    <dbReference type="NCBI Taxonomy" id="1432788"/>
    <lineage>
        <taxon>Bacteria</taxon>
        <taxon>Bacillati</taxon>
        <taxon>Bacillota</taxon>
        <taxon>Bacilli</taxon>
        <taxon>Lactobacillales</taxon>
        <taxon>Streptococcaceae</taxon>
        <taxon>Streptococcus</taxon>
    </lineage>
</organism>
<feature type="transmembrane region" description="Helical" evidence="8">
    <location>
        <begin position="238"/>
        <end position="257"/>
    </location>
</feature>
<feature type="transmembrane region" description="Helical" evidence="8">
    <location>
        <begin position="263"/>
        <end position="284"/>
    </location>
</feature>
<evidence type="ECO:0000259" key="9">
    <source>
        <dbReference type="Pfam" id="PF01757"/>
    </source>
</evidence>
<dbReference type="RefSeq" id="WP_075104524.1">
    <property type="nucleotide sequence ID" value="NZ_MSJM01000003.1"/>
</dbReference>
<evidence type="ECO:0000256" key="7">
    <source>
        <dbReference type="ARBA" id="ARBA00023315"/>
    </source>
</evidence>
<dbReference type="EMBL" id="MSJM01000003">
    <property type="protein sequence ID" value="OLF48173.1"/>
    <property type="molecule type" value="Genomic_DNA"/>
</dbReference>
<dbReference type="OrthoDB" id="9796461at2"/>
<dbReference type="GO" id="GO:0009103">
    <property type="term" value="P:lipopolysaccharide biosynthetic process"/>
    <property type="evidence" value="ECO:0007669"/>
    <property type="project" value="TreeGrafter"/>
</dbReference>
<accession>A0A1Q8E8R0</accession>
<feature type="transmembrane region" description="Helical" evidence="8">
    <location>
        <begin position="133"/>
        <end position="154"/>
    </location>
</feature>
<gene>
    <name evidence="10" type="ORF">BU202_04050</name>
</gene>
<dbReference type="SUPFAM" id="SSF52266">
    <property type="entry name" value="SGNH hydrolase"/>
    <property type="match status" value="1"/>
</dbReference>
<feature type="transmembrane region" description="Helical" evidence="8">
    <location>
        <begin position="326"/>
        <end position="346"/>
    </location>
</feature>
<dbReference type="GO" id="GO:0005886">
    <property type="term" value="C:plasma membrane"/>
    <property type="evidence" value="ECO:0007669"/>
    <property type="project" value="UniProtKB-SubCell"/>
</dbReference>
<keyword evidence="11" id="KW-1185">Reference proteome</keyword>
<feature type="transmembrane region" description="Helical" evidence="8">
    <location>
        <begin position="195"/>
        <end position="218"/>
    </location>
</feature>
<dbReference type="PANTHER" id="PTHR23028">
    <property type="entry name" value="ACETYLTRANSFERASE"/>
    <property type="match status" value="1"/>
</dbReference>
<sequence length="609" mass="68999">MRIKWFSTIRVLGMLFVLLYHFYISFFPGGFVGVDLFFTLSGYLTTALFLDEYAKHQAIDFKRFFNRRFYRIFPPVVLTLLVTTPLALLVRNDFIAGIGRQVMAALGFMTNFFEILSGNSYENQFTPHLFLHTWSLAIEVHFYILWALIIWGITKRVKTLGQLRGTVFLTSSGLFLISFLAMFISSFFVKSFSTIYFATWTHIFPFFLGSMLASLTGLKTLTRPFEKVMAKWDLKQTLSVIVGGLVVELLLLFFFKFDSILTYLFGFLLSSTATAIMIYGARVLHEKTENIQEPAILLFFSNISYGIYLFHWPFYTIFSQLLNHTLAVLFTLIFSTVFATLSFYLIEPYLAGRTGKLLGLEMDLKPYAKWIWATAATLLVATIGISLFAPRLGNFERESLVNNLYQADNRMGQTKQLAQRGKASSFEVTEGLTIIGDSVTLRSTEQLNAFFPDAFIDAQGSRNVNQAADILQNNIDNHALMKNVVIATGVNVIYSYEEDLERIISILPNGHHLILVTPYDGNSAQYSDPVAEKYANHVRELAKKYDFIAIADWNTVARNNPQIWTGTDNIHYGSTHETTVEGATLFAQAIKSALEQVETQPVKNVGTSE</sequence>
<feature type="transmembrane region" description="Helical" evidence="8">
    <location>
        <begin position="367"/>
        <end position="389"/>
    </location>
</feature>
<feature type="transmembrane region" description="Helical" evidence="8">
    <location>
        <begin position="12"/>
        <end position="34"/>
    </location>
</feature>
<keyword evidence="2" id="KW-1003">Cell membrane</keyword>
<evidence type="ECO:0000313" key="11">
    <source>
        <dbReference type="Proteomes" id="UP000186890"/>
    </source>
</evidence>
<dbReference type="Pfam" id="PF01757">
    <property type="entry name" value="Acyl_transf_3"/>
    <property type="match status" value="1"/>
</dbReference>
<feature type="transmembrane region" description="Helical" evidence="8">
    <location>
        <begin position="102"/>
        <end position="121"/>
    </location>
</feature>
<dbReference type="PANTHER" id="PTHR23028:SF53">
    <property type="entry name" value="ACYL_TRANSF_3 DOMAIN-CONTAINING PROTEIN"/>
    <property type="match status" value="1"/>
</dbReference>
<dbReference type="GO" id="GO:0016747">
    <property type="term" value="F:acyltransferase activity, transferring groups other than amino-acyl groups"/>
    <property type="evidence" value="ECO:0007669"/>
    <property type="project" value="InterPro"/>
</dbReference>
<evidence type="ECO:0000256" key="6">
    <source>
        <dbReference type="ARBA" id="ARBA00023136"/>
    </source>
</evidence>
<feature type="domain" description="Acyltransferase 3" evidence="9">
    <location>
        <begin position="4"/>
        <end position="341"/>
    </location>
</feature>
<evidence type="ECO:0000256" key="8">
    <source>
        <dbReference type="SAM" id="Phobius"/>
    </source>
</evidence>
<dbReference type="Gene3D" id="3.40.50.1110">
    <property type="entry name" value="SGNH hydrolase"/>
    <property type="match status" value="1"/>
</dbReference>
<evidence type="ECO:0000256" key="1">
    <source>
        <dbReference type="ARBA" id="ARBA00004651"/>
    </source>
</evidence>
<feature type="transmembrane region" description="Helical" evidence="8">
    <location>
        <begin position="296"/>
        <end position="314"/>
    </location>
</feature>
<proteinExistence type="predicted"/>
<keyword evidence="4 8" id="KW-0812">Transmembrane</keyword>
<dbReference type="AlphaFoldDB" id="A0A1Q8E8R0"/>
<evidence type="ECO:0000256" key="4">
    <source>
        <dbReference type="ARBA" id="ARBA00022692"/>
    </source>
</evidence>
<feature type="transmembrane region" description="Helical" evidence="8">
    <location>
        <begin position="166"/>
        <end position="189"/>
    </location>
</feature>
<evidence type="ECO:0000256" key="2">
    <source>
        <dbReference type="ARBA" id="ARBA00022475"/>
    </source>
</evidence>
<evidence type="ECO:0000256" key="3">
    <source>
        <dbReference type="ARBA" id="ARBA00022679"/>
    </source>
</evidence>
<keyword evidence="5 8" id="KW-1133">Transmembrane helix</keyword>
<keyword evidence="6 8" id="KW-0472">Membrane</keyword>
<dbReference type="InterPro" id="IPR002656">
    <property type="entry name" value="Acyl_transf_3_dom"/>
</dbReference>
<dbReference type="InterPro" id="IPR050879">
    <property type="entry name" value="Acyltransferase_3"/>
</dbReference>
<evidence type="ECO:0000313" key="10">
    <source>
        <dbReference type="EMBL" id="OLF48173.1"/>
    </source>
</evidence>